<dbReference type="EMBL" id="RAWG01000501">
    <property type="protein sequence ID" value="RKH29463.1"/>
    <property type="molecule type" value="Genomic_DNA"/>
</dbReference>
<dbReference type="RefSeq" id="WP_120630328.1">
    <property type="nucleotide sequence ID" value="NZ_RAWG01000501.1"/>
</dbReference>
<dbReference type="SUPFAM" id="SSF52540">
    <property type="entry name" value="P-loop containing nucleoside triphosphate hydrolases"/>
    <property type="match status" value="1"/>
</dbReference>
<dbReference type="PANTHER" id="PTHR43581">
    <property type="entry name" value="ATP/GTP PHOSPHATASE"/>
    <property type="match status" value="1"/>
</dbReference>
<dbReference type="OrthoDB" id="9784297at2"/>
<name>A0A3A8MB34_9BACT</name>
<comment type="caution">
    <text evidence="2">The sequence shown here is derived from an EMBL/GenBank/DDBJ whole genome shotgun (WGS) entry which is preliminary data.</text>
</comment>
<keyword evidence="3" id="KW-1185">Reference proteome</keyword>
<organism evidence="2 3">
    <name type="scientific">Corallococcus sicarius</name>
    <dbReference type="NCBI Taxonomy" id="2316726"/>
    <lineage>
        <taxon>Bacteria</taxon>
        <taxon>Pseudomonadati</taxon>
        <taxon>Myxococcota</taxon>
        <taxon>Myxococcia</taxon>
        <taxon>Myxococcales</taxon>
        <taxon>Cystobacterineae</taxon>
        <taxon>Myxococcaceae</taxon>
        <taxon>Corallococcus</taxon>
    </lineage>
</organism>
<evidence type="ECO:0000313" key="3">
    <source>
        <dbReference type="Proteomes" id="UP000273405"/>
    </source>
</evidence>
<dbReference type="Pfam" id="PF13304">
    <property type="entry name" value="AAA_21"/>
    <property type="match status" value="1"/>
</dbReference>
<dbReference type="GO" id="GO:0016887">
    <property type="term" value="F:ATP hydrolysis activity"/>
    <property type="evidence" value="ECO:0007669"/>
    <property type="project" value="InterPro"/>
</dbReference>
<accession>A0A3A8MB34</accession>
<proteinExistence type="predicted"/>
<sequence>MWVERLLIENIRSFERQDISFSQHRNGPYRWVTLLGENGGGKSTLLQALGLLLAGPEGAQTLLPRPVGWVRDESTPGQLQIRVREGDRDPGRLGKKTAPRSFTYGLNVTGRERLVIKKQVYTEPTLVEEPSRALSWLRDIAFPSQGAGWFAAGYGAFRRLTRSSQLLVPSLEPQARYTNFITQFNEDEPLATFERWVVYLDYIIAKHPQSARQHRRQLDQGIAAINRMLPEGTRFDSVSGEGRILFDVQGRKVSTLAMSDGYRSVLALAGDLVWRLIQAFPGSANPLQEQGVALIDELDIHLHPRWQRHIAGWLREQFPGLQFIVATHSPFVAAGAGEDALTLRLMLENGATHVEKVETPAALSVDRILQSEAFGQLSPYSPETTERIERYDALARKSRKRSASEERELAELRAFIQKARPVGGPPEPGSLEAKLDAYIERTLQPEGRG</sequence>
<dbReference type="InterPro" id="IPR027417">
    <property type="entry name" value="P-loop_NTPase"/>
</dbReference>
<dbReference type="Gene3D" id="3.40.50.300">
    <property type="entry name" value="P-loop containing nucleotide triphosphate hydrolases"/>
    <property type="match status" value="2"/>
</dbReference>
<dbReference type="GO" id="GO:0005524">
    <property type="term" value="F:ATP binding"/>
    <property type="evidence" value="ECO:0007669"/>
    <property type="project" value="InterPro"/>
</dbReference>
<dbReference type="InterPro" id="IPR051396">
    <property type="entry name" value="Bact_Antivir_Def_Nuclease"/>
</dbReference>
<gene>
    <name evidence="2" type="ORF">D7X12_39610</name>
</gene>
<protein>
    <submittedName>
        <fullName evidence="2">ATPase</fullName>
    </submittedName>
</protein>
<dbReference type="Proteomes" id="UP000273405">
    <property type="component" value="Unassembled WGS sequence"/>
</dbReference>
<evidence type="ECO:0000259" key="1">
    <source>
        <dbReference type="Pfam" id="PF13304"/>
    </source>
</evidence>
<feature type="domain" description="ATPase AAA-type core" evidence="1">
    <location>
        <begin position="34"/>
        <end position="332"/>
    </location>
</feature>
<dbReference type="AlphaFoldDB" id="A0A3A8MB34"/>
<evidence type="ECO:0000313" key="2">
    <source>
        <dbReference type="EMBL" id="RKH29463.1"/>
    </source>
</evidence>
<reference evidence="3" key="1">
    <citation type="submission" date="2018-09" db="EMBL/GenBank/DDBJ databases">
        <authorList>
            <person name="Livingstone P.G."/>
            <person name="Whitworth D.E."/>
        </authorList>
    </citation>
    <scope>NUCLEOTIDE SEQUENCE [LARGE SCALE GENOMIC DNA]</scope>
    <source>
        <strain evidence="3">CA040B</strain>
    </source>
</reference>
<dbReference type="PANTHER" id="PTHR43581:SF2">
    <property type="entry name" value="EXCINUCLEASE ATPASE SUBUNIT"/>
    <property type="match status" value="1"/>
</dbReference>
<dbReference type="InterPro" id="IPR003959">
    <property type="entry name" value="ATPase_AAA_core"/>
</dbReference>